<accession>F6EJ12</accession>
<evidence type="ECO:0000256" key="1">
    <source>
        <dbReference type="ARBA" id="ARBA00010688"/>
    </source>
</evidence>
<dbReference type="RefSeq" id="WP_013807593.1">
    <property type="nucleotide sequence ID" value="NC_015564.1"/>
</dbReference>
<dbReference type="InterPro" id="IPR050306">
    <property type="entry name" value="PfkB_Carbo_kinase"/>
</dbReference>
<keyword evidence="5" id="KW-0067">ATP-binding</keyword>
<dbReference type="InterPro" id="IPR011611">
    <property type="entry name" value="PfkB_dom"/>
</dbReference>
<dbReference type="PANTHER" id="PTHR43085">
    <property type="entry name" value="HEXOKINASE FAMILY MEMBER"/>
    <property type="match status" value="1"/>
</dbReference>
<dbReference type="OrthoDB" id="7946249at2"/>
<feature type="domain" description="Carbohydrate kinase PfkB" evidence="6">
    <location>
        <begin position="179"/>
        <end position="304"/>
    </location>
</feature>
<proteinExistence type="inferred from homology"/>
<dbReference type="EMBL" id="CP002786">
    <property type="protein sequence ID" value="AEF41244.1"/>
    <property type="molecule type" value="Genomic_DNA"/>
</dbReference>
<dbReference type="KEGG" id="asd:AS9A_2797"/>
<dbReference type="GO" id="GO:0005524">
    <property type="term" value="F:ATP binding"/>
    <property type="evidence" value="ECO:0007669"/>
    <property type="project" value="UniProtKB-KW"/>
</dbReference>
<dbReference type="Gene3D" id="3.40.1190.20">
    <property type="match status" value="1"/>
</dbReference>
<dbReference type="InterPro" id="IPR029056">
    <property type="entry name" value="Ribokinase-like"/>
</dbReference>
<dbReference type="GO" id="GO:0016301">
    <property type="term" value="F:kinase activity"/>
    <property type="evidence" value="ECO:0007669"/>
    <property type="project" value="UniProtKB-KW"/>
</dbReference>
<sequence>MAVSLTPRKVAVLGPIPHDRITTHRGEVFEKFGCTLYTAAALSALMGPDDVICPIVHVRREDEAPIKEALSRFGNVDVTGVRSITNQGDIVELEYVDQNTRIERQTGFMAPILPEDVEFAIDADAFVCVPITDYEVGPATLAYIKTHSAGVILFDGHGPTVTLTRGGERFNRLWVERDTWLPYIDILKMNLEEAGCSWFPERDDGPSIGAELSRDELPHFARHCLEHGLRALCVTLDEEGCVVYYRDRDGSFREELVGRIPVEHVVDTTGCGDSFAAGMAFGYLEHGDFIEAARYGNAMGAQRCAGSELAIYKSLEETKRQIEGIYGTIGGSAGTPAMSQER</sequence>
<protein>
    <submittedName>
        <fullName evidence="7">Carbohydrate kinase, PfkB family protein</fullName>
    </submittedName>
</protein>
<dbReference type="AlphaFoldDB" id="F6EJ12"/>
<evidence type="ECO:0000259" key="6">
    <source>
        <dbReference type="Pfam" id="PF00294"/>
    </source>
</evidence>
<dbReference type="HOGENOM" id="CLU_810486_0_0_11"/>
<comment type="similarity">
    <text evidence="1">Belongs to the carbohydrate kinase PfkB family.</text>
</comment>
<evidence type="ECO:0000256" key="3">
    <source>
        <dbReference type="ARBA" id="ARBA00022741"/>
    </source>
</evidence>
<dbReference type="STRING" id="443218.AS9A_2797"/>
<evidence type="ECO:0000256" key="4">
    <source>
        <dbReference type="ARBA" id="ARBA00022777"/>
    </source>
</evidence>
<dbReference type="PANTHER" id="PTHR43085:SF1">
    <property type="entry name" value="PSEUDOURIDINE KINASE-RELATED"/>
    <property type="match status" value="1"/>
</dbReference>
<gene>
    <name evidence="7" type="ordered locus">AS9A_2797</name>
</gene>
<name>F6EJ12_HOYSD</name>
<organism evidence="7 8">
    <name type="scientific">Hoyosella subflava (strain DSM 45089 / JCM 17490 / NBRC 109087 / DQS3-9A1)</name>
    <name type="common">Amycolicicoccus subflavus</name>
    <dbReference type="NCBI Taxonomy" id="443218"/>
    <lineage>
        <taxon>Bacteria</taxon>
        <taxon>Bacillati</taxon>
        <taxon>Actinomycetota</taxon>
        <taxon>Actinomycetes</taxon>
        <taxon>Mycobacteriales</taxon>
        <taxon>Hoyosellaceae</taxon>
        <taxon>Hoyosella</taxon>
    </lineage>
</organism>
<dbReference type="SUPFAM" id="SSF53613">
    <property type="entry name" value="Ribokinase-like"/>
    <property type="match status" value="1"/>
</dbReference>
<reference evidence="7 8" key="1">
    <citation type="journal article" date="2011" name="J. Bacteriol.">
        <title>Complete genome sequence of Amycolicicoccus subflavus DQS3-9A1T, an actinomycete isolated from crude oil-polluted soil.</title>
        <authorList>
            <person name="Cai M."/>
            <person name="Chen W.M."/>
            <person name="Nie Y."/>
            <person name="Chi C.Q."/>
            <person name="Wang Y.N."/>
            <person name="Tang Y.Q."/>
            <person name="Li G.Y."/>
            <person name="Wu X.L."/>
        </authorList>
    </citation>
    <scope>NUCLEOTIDE SEQUENCE [LARGE SCALE GENOMIC DNA]</scope>
    <source>
        <strain evidence="8">DSM 45089 / DQS3-9A1</strain>
    </source>
</reference>
<keyword evidence="8" id="KW-1185">Reference proteome</keyword>
<evidence type="ECO:0000313" key="7">
    <source>
        <dbReference type="EMBL" id="AEF41244.1"/>
    </source>
</evidence>
<dbReference type="eggNOG" id="COG0524">
    <property type="taxonomic scope" value="Bacteria"/>
</dbReference>
<evidence type="ECO:0000313" key="8">
    <source>
        <dbReference type="Proteomes" id="UP000009235"/>
    </source>
</evidence>
<dbReference type="Pfam" id="PF00294">
    <property type="entry name" value="PfkB"/>
    <property type="match status" value="1"/>
</dbReference>
<evidence type="ECO:0000256" key="2">
    <source>
        <dbReference type="ARBA" id="ARBA00022679"/>
    </source>
</evidence>
<keyword evidence="3" id="KW-0547">Nucleotide-binding</keyword>
<keyword evidence="2" id="KW-0808">Transferase</keyword>
<evidence type="ECO:0000256" key="5">
    <source>
        <dbReference type="ARBA" id="ARBA00022840"/>
    </source>
</evidence>
<keyword evidence="4 7" id="KW-0418">Kinase</keyword>
<dbReference type="Proteomes" id="UP000009235">
    <property type="component" value="Chromosome"/>
</dbReference>